<keyword evidence="3" id="KW-1185">Reference proteome</keyword>
<evidence type="ECO:0000256" key="1">
    <source>
        <dbReference type="SAM" id="MobiDB-lite"/>
    </source>
</evidence>
<proteinExistence type="predicted"/>
<protein>
    <submittedName>
        <fullName evidence="2">Uncharacterized protein</fullName>
    </submittedName>
</protein>
<feature type="region of interest" description="Disordered" evidence="1">
    <location>
        <begin position="1"/>
        <end position="41"/>
    </location>
</feature>
<evidence type="ECO:0000313" key="2">
    <source>
        <dbReference type="EMBL" id="CAH2097065.1"/>
    </source>
</evidence>
<reference evidence="2" key="1">
    <citation type="submission" date="2022-03" db="EMBL/GenBank/DDBJ databases">
        <authorList>
            <person name="Tunstrom K."/>
        </authorList>
    </citation>
    <scope>NUCLEOTIDE SEQUENCE</scope>
</reference>
<dbReference type="Proteomes" id="UP001153954">
    <property type="component" value="Unassembled WGS sequence"/>
</dbReference>
<sequence>MTSEEPIDVVAKNADGKKADPSFPDENPENSKAGKQQEHVKRSHELMQLVYELPVDINDTVHENNNMLKENPPITIVEITEQNGCETDVDSTRQCDSDYFKESSLNDLGNNVVYDVLSTNESNTQCADEFKEVIDRTSPDDTTDEDLLELKAILESKPKLLERYIRECASVDEVNRLHSLTSCGPLSPRPRHEARSTSVTSDLFQLWLSSSPVKKPIQCGKSNNYNEASNLEASN</sequence>
<name>A0AAU9UH74_EUPED</name>
<organism evidence="2 3">
    <name type="scientific">Euphydryas editha</name>
    <name type="common">Edith's checkerspot</name>
    <dbReference type="NCBI Taxonomy" id="104508"/>
    <lineage>
        <taxon>Eukaryota</taxon>
        <taxon>Metazoa</taxon>
        <taxon>Ecdysozoa</taxon>
        <taxon>Arthropoda</taxon>
        <taxon>Hexapoda</taxon>
        <taxon>Insecta</taxon>
        <taxon>Pterygota</taxon>
        <taxon>Neoptera</taxon>
        <taxon>Endopterygota</taxon>
        <taxon>Lepidoptera</taxon>
        <taxon>Glossata</taxon>
        <taxon>Ditrysia</taxon>
        <taxon>Papilionoidea</taxon>
        <taxon>Nymphalidae</taxon>
        <taxon>Nymphalinae</taxon>
        <taxon>Euphydryas</taxon>
    </lineage>
</organism>
<comment type="caution">
    <text evidence="2">The sequence shown here is derived from an EMBL/GenBank/DDBJ whole genome shotgun (WGS) entry which is preliminary data.</text>
</comment>
<dbReference type="AlphaFoldDB" id="A0AAU9UH74"/>
<dbReference type="EMBL" id="CAKOGL010000017">
    <property type="protein sequence ID" value="CAH2097065.1"/>
    <property type="molecule type" value="Genomic_DNA"/>
</dbReference>
<gene>
    <name evidence="2" type="ORF">EEDITHA_LOCUS12333</name>
</gene>
<evidence type="ECO:0000313" key="3">
    <source>
        <dbReference type="Proteomes" id="UP001153954"/>
    </source>
</evidence>
<accession>A0AAU9UH74</accession>